<organism evidence="2 3">
    <name type="scientific">Bacillus thuringiensis</name>
    <dbReference type="NCBI Taxonomy" id="1428"/>
    <lineage>
        <taxon>Bacteria</taxon>
        <taxon>Bacillati</taxon>
        <taxon>Bacillota</taxon>
        <taxon>Bacilli</taxon>
        <taxon>Bacillales</taxon>
        <taxon>Bacillaceae</taxon>
        <taxon>Bacillus</taxon>
        <taxon>Bacillus cereus group</taxon>
    </lineage>
</organism>
<sequence>MSRYNDNQNKFSKPCFPSSAGRIPNTPSIPITKAQLRTFRAIIIDLTKIIPKLFANPSPQNIEDLIDTLNLLSKFICSLDATSSLKAQGLAIIKNLITILRNPTFVASAVFIELQNLINYLLYITKLFRIDPCTLQELLKLIAALQTALVNSASFIQGPTGPTGPAGATGATGPRGNTGATGATGPRGNTGATGATGPRGNTGATGATGPRGNTGATGATGATGPRGNTGATGATGPQGNTGATGATGPQGNTGATGATGATGPRGNTGATGATGPQGNTGATGATGPQGAQGNTGATGATGATGPQGVQGNTGATGPQGIQGPTGATGATGIGVTGPTGPSGGPTGPTGPTGPSFPIATIVVTNNIQQTVLQFNNFIFSTAINVNNIIFNGTDTVTVINGGIYVISVSISTTAPGCAPLGVGISINGAVATDNFSSNLIGDSLSFTTIETLAAGARISVQSTLNEITIPATGNTNIRLTVFRIA</sequence>
<feature type="compositionally biased region" description="Polar residues" evidence="1">
    <location>
        <begin position="1"/>
        <end position="11"/>
    </location>
</feature>
<dbReference type="NCBIfam" id="NF033147">
    <property type="entry name" value="GXX_rpt_CTERM"/>
    <property type="match status" value="1"/>
</dbReference>
<dbReference type="Proteomes" id="UP000195077">
    <property type="component" value="Unassembled WGS sequence"/>
</dbReference>
<evidence type="ECO:0000256" key="1">
    <source>
        <dbReference type="SAM" id="MobiDB-lite"/>
    </source>
</evidence>
<dbReference type="InterPro" id="IPR008160">
    <property type="entry name" value="Collagen"/>
</dbReference>
<dbReference type="EMBL" id="NFEN01000048">
    <property type="protein sequence ID" value="OUA28593.1"/>
    <property type="molecule type" value="Genomic_DNA"/>
</dbReference>
<dbReference type="Pfam" id="PF01391">
    <property type="entry name" value="Collagen"/>
    <property type="match status" value="1"/>
</dbReference>
<feature type="region of interest" description="Disordered" evidence="1">
    <location>
        <begin position="1"/>
        <end position="21"/>
    </location>
</feature>
<comment type="caution">
    <text evidence="2">The sequence shown here is derived from an EMBL/GenBank/DDBJ whole genome shotgun (WGS) entry which is preliminary data.</text>
</comment>
<dbReference type="AlphaFoldDB" id="A0A9X6KT77"/>
<name>A0A9X6KT77_BACTU</name>
<dbReference type="GO" id="GO:0031012">
    <property type="term" value="C:extracellular matrix"/>
    <property type="evidence" value="ECO:0007669"/>
    <property type="project" value="TreeGrafter"/>
</dbReference>
<dbReference type="PANTHER" id="PTHR24023:SF1095">
    <property type="entry name" value="EGF-LIKE DOMAIN-CONTAINING PROTEIN"/>
    <property type="match status" value="1"/>
</dbReference>
<feature type="compositionally biased region" description="Gly residues" evidence="1">
    <location>
        <begin position="329"/>
        <end position="347"/>
    </location>
</feature>
<feature type="compositionally biased region" description="Low complexity" evidence="1">
    <location>
        <begin position="160"/>
        <end position="328"/>
    </location>
</feature>
<keyword evidence="2" id="KW-0176">Collagen</keyword>
<gene>
    <name evidence="2" type="ORF">BK775_10315</name>
</gene>
<accession>A0A9X6KT77</accession>
<dbReference type="NCBIfam" id="NF033172">
    <property type="entry name" value="N_to_GlyXaaXaa"/>
    <property type="match status" value="1"/>
</dbReference>
<evidence type="ECO:0000313" key="3">
    <source>
        <dbReference type="Proteomes" id="UP000195077"/>
    </source>
</evidence>
<dbReference type="GO" id="GO:0005615">
    <property type="term" value="C:extracellular space"/>
    <property type="evidence" value="ECO:0007669"/>
    <property type="project" value="TreeGrafter"/>
</dbReference>
<evidence type="ECO:0000313" key="2">
    <source>
        <dbReference type="EMBL" id="OUA28593.1"/>
    </source>
</evidence>
<protein>
    <submittedName>
        <fullName evidence="2">Collagen-like protein</fullName>
    </submittedName>
</protein>
<dbReference type="GO" id="GO:0030198">
    <property type="term" value="P:extracellular matrix organization"/>
    <property type="evidence" value="ECO:0007669"/>
    <property type="project" value="TreeGrafter"/>
</dbReference>
<feature type="region of interest" description="Disordered" evidence="1">
    <location>
        <begin position="160"/>
        <end position="353"/>
    </location>
</feature>
<dbReference type="RefSeq" id="WP_042991566.1">
    <property type="nucleotide sequence ID" value="NZ_JAIVBI010000061.1"/>
</dbReference>
<dbReference type="GO" id="GO:0030020">
    <property type="term" value="F:extracellular matrix structural constituent conferring tensile strength"/>
    <property type="evidence" value="ECO:0007669"/>
    <property type="project" value="TreeGrafter"/>
</dbReference>
<reference evidence="2 3" key="1">
    <citation type="submission" date="2016-10" db="EMBL/GenBank/DDBJ databases">
        <title>Comparative genomics of Bacillus thuringiensis reveals a path to pathogens against multiple invertebrate hosts.</title>
        <authorList>
            <person name="Zheng J."/>
            <person name="Gao Q."/>
            <person name="Liu H."/>
            <person name="Peng D."/>
            <person name="Ruan L."/>
            <person name="Sun M."/>
        </authorList>
    </citation>
    <scope>NUCLEOTIDE SEQUENCE [LARGE SCALE GENOMIC DNA]</scope>
    <source>
        <strain evidence="2">I13</strain>
    </source>
</reference>
<dbReference type="InterPro" id="IPR050149">
    <property type="entry name" value="Collagen_superfamily"/>
</dbReference>
<proteinExistence type="predicted"/>
<dbReference type="InterPro" id="IPR048009">
    <property type="entry name" value="NGRR_dom"/>
</dbReference>
<dbReference type="PANTHER" id="PTHR24023">
    <property type="entry name" value="COLLAGEN ALPHA"/>
    <property type="match status" value="1"/>
</dbReference>